<keyword evidence="8 11" id="KW-0119">Carbohydrate metabolism</keyword>
<dbReference type="GO" id="GO:0071555">
    <property type="term" value="P:cell wall organization"/>
    <property type="evidence" value="ECO:0007669"/>
    <property type="project" value="UniProtKB-UniRule"/>
</dbReference>
<reference evidence="15" key="1">
    <citation type="journal article" date="2020" name="Stud. Mycol.">
        <title>101 Dothideomycetes genomes: a test case for predicting lifestyles and emergence of pathogens.</title>
        <authorList>
            <person name="Haridas S."/>
            <person name="Albert R."/>
            <person name="Binder M."/>
            <person name="Bloem J."/>
            <person name="Labutti K."/>
            <person name="Salamov A."/>
            <person name="Andreopoulos B."/>
            <person name="Baker S."/>
            <person name="Barry K."/>
            <person name="Bills G."/>
            <person name="Bluhm B."/>
            <person name="Cannon C."/>
            <person name="Castanera R."/>
            <person name="Culley D."/>
            <person name="Daum C."/>
            <person name="Ezra D."/>
            <person name="Gonzalez J."/>
            <person name="Henrissat B."/>
            <person name="Kuo A."/>
            <person name="Liang C."/>
            <person name="Lipzen A."/>
            <person name="Lutzoni F."/>
            <person name="Magnuson J."/>
            <person name="Mondo S."/>
            <person name="Nolan M."/>
            <person name="Ohm R."/>
            <person name="Pangilinan J."/>
            <person name="Park H.-J."/>
            <person name="Ramirez L."/>
            <person name="Alfaro M."/>
            <person name="Sun H."/>
            <person name="Tritt A."/>
            <person name="Yoshinaga Y."/>
            <person name="Zwiers L.-H."/>
            <person name="Turgeon B."/>
            <person name="Goodwin S."/>
            <person name="Spatafora J."/>
            <person name="Crous P."/>
            <person name="Grigoriev I."/>
        </authorList>
    </citation>
    <scope>NUCLEOTIDE SEQUENCE</scope>
    <source>
        <strain evidence="15">CBS 279.74</strain>
    </source>
</reference>
<dbReference type="InterPro" id="IPR015364">
    <property type="entry name" value="RhgB_N"/>
</dbReference>
<evidence type="ECO:0000256" key="3">
    <source>
        <dbReference type="ARBA" id="ARBA00010418"/>
    </source>
</evidence>
<evidence type="ECO:0000256" key="7">
    <source>
        <dbReference type="ARBA" id="ARBA00023239"/>
    </source>
</evidence>
<dbReference type="CDD" id="cd10320">
    <property type="entry name" value="RGL4_N"/>
    <property type="match status" value="1"/>
</dbReference>
<keyword evidence="16" id="KW-1185">Reference proteome</keyword>
<dbReference type="GO" id="GO:0030246">
    <property type="term" value="F:carbohydrate binding"/>
    <property type="evidence" value="ECO:0007669"/>
    <property type="project" value="UniProtKB-UniRule"/>
</dbReference>
<dbReference type="InterPro" id="IPR016590">
    <property type="entry name" value="Rhamnogalacturonase_B"/>
</dbReference>
<dbReference type="Pfam" id="PF14683">
    <property type="entry name" value="CBM-like"/>
    <property type="match status" value="1"/>
</dbReference>
<evidence type="ECO:0000256" key="11">
    <source>
        <dbReference type="PIRNR" id="PIRNR011794"/>
    </source>
</evidence>
<keyword evidence="9 11" id="KW-0961">Cell wall biogenesis/degradation</keyword>
<dbReference type="Gene3D" id="2.60.120.260">
    <property type="entry name" value="Galactose-binding domain-like"/>
    <property type="match status" value="1"/>
</dbReference>
<dbReference type="Gene3D" id="2.60.40.1120">
    <property type="entry name" value="Carboxypeptidase-like, regulatory domain"/>
    <property type="match status" value="1"/>
</dbReference>
<dbReference type="InterPro" id="IPR013784">
    <property type="entry name" value="Carb-bd-like_fold"/>
</dbReference>
<keyword evidence="5 11" id="KW-0732">Signal</keyword>
<protein>
    <recommendedName>
        <fullName evidence="11">Rhamnogalacturonate lyase</fullName>
        <ecNumber evidence="11">4.2.2.23</ecNumber>
    </recommendedName>
</protein>
<dbReference type="AlphaFoldDB" id="A0A6G1K8D6"/>
<keyword evidence="6" id="KW-1015">Disulfide bond</keyword>
<dbReference type="GO" id="GO:0045490">
    <property type="term" value="P:pectin catabolic process"/>
    <property type="evidence" value="ECO:0007669"/>
    <property type="project" value="TreeGrafter"/>
</dbReference>
<evidence type="ECO:0000256" key="10">
    <source>
        <dbReference type="ARBA" id="ARBA00023326"/>
    </source>
</evidence>
<keyword evidence="10 11" id="KW-0624">Polysaccharide degradation</keyword>
<dbReference type="Proteomes" id="UP000799428">
    <property type="component" value="Unassembled WGS sequence"/>
</dbReference>
<accession>A0A6G1K8D6</accession>
<dbReference type="InterPro" id="IPR011013">
    <property type="entry name" value="Gal_mutarotase_sf_dom"/>
</dbReference>
<dbReference type="PIRSF" id="PIRSF011794">
    <property type="entry name" value="Rhamnogalacturonase_B"/>
    <property type="match status" value="1"/>
</dbReference>
<dbReference type="PANTHER" id="PTHR36574:SF1">
    <property type="entry name" value="RHAMNOGALACTURONATE LYASE-RELATED"/>
    <property type="match status" value="1"/>
</dbReference>
<dbReference type="OrthoDB" id="114708at2759"/>
<keyword evidence="4 11" id="KW-0964">Secreted</keyword>
<dbReference type="EMBL" id="MU005771">
    <property type="protein sequence ID" value="KAF2708627.1"/>
    <property type="molecule type" value="Genomic_DNA"/>
</dbReference>
<dbReference type="CDD" id="cd10316">
    <property type="entry name" value="RGL4_M"/>
    <property type="match status" value="1"/>
</dbReference>
<dbReference type="InterPro" id="IPR014718">
    <property type="entry name" value="GH-type_carb-bd"/>
</dbReference>
<evidence type="ECO:0000259" key="12">
    <source>
        <dbReference type="Pfam" id="PF09284"/>
    </source>
</evidence>
<evidence type="ECO:0000256" key="9">
    <source>
        <dbReference type="ARBA" id="ARBA00023316"/>
    </source>
</evidence>
<evidence type="ECO:0000256" key="4">
    <source>
        <dbReference type="ARBA" id="ARBA00022525"/>
    </source>
</evidence>
<evidence type="ECO:0000313" key="15">
    <source>
        <dbReference type="EMBL" id="KAF2708627.1"/>
    </source>
</evidence>
<dbReference type="SUPFAM" id="SSF49785">
    <property type="entry name" value="Galactose-binding domain-like"/>
    <property type="match status" value="1"/>
</dbReference>
<dbReference type="Gene3D" id="2.70.98.10">
    <property type="match status" value="1"/>
</dbReference>
<evidence type="ECO:0000256" key="8">
    <source>
        <dbReference type="ARBA" id="ARBA00023277"/>
    </source>
</evidence>
<dbReference type="CDD" id="cd10317">
    <property type="entry name" value="RGL4_C"/>
    <property type="match status" value="1"/>
</dbReference>
<dbReference type="Pfam" id="PF09284">
    <property type="entry name" value="RhgB_N"/>
    <property type="match status" value="1"/>
</dbReference>
<sequence>MLLLSLVTTALAFGQTVCAAFGLTSTSTRFKVDTDAGLVFEVNRANGDITSLKYNSVEYQGTTKMTAINSGLGTSTVTGETINGYIKITVKASGLPVTHYFVVKPKEATIYMGTYITGQVDPGELRWLARLKKSELPTGVHGNVGDTTGCTAFEGKDTFKCSNGETRCKMYTSDRFIDDIVHGVSGPKASLWMIMPGVAYETSASGPFMRDINSQSGDTDQELYWYMNSGHLRTEPWRFGLQGPYAMAFTAPGVKPPKDLDTSFFSTLSILGYVPASSRGSVTGTATGVPSDFETVLHWHNTAAQYWTKATSSGSFKSPLMKPGTYTMKLYKQEFLVATDSVTVTTGQTITKNIVSKEPNTTVIWRIGNFDGQPFELKNGDKIERMHPSDVRMAQWTGTYTVRTSTAKDFPMALWSKQGNPATINFSLTQAQVKAHVLRIGTTLSFKGGRPSVKIGSWTGADPGAPVLIDSRGLTRGAYRGYGEVYTWGVPASAFKSGENTLTVGVSGNGDATWLSANYIVDALELQD</sequence>
<dbReference type="EC" id="4.2.2.23" evidence="11"/>
<comment type="similarity">
    <text evidence="3 11">Belongs to the polysaccharide lyase 4 family.</text>
</comment>
<feature type="domain" description="Rhamnogalacturonase B N-terminal" evidence="12">
    <location>
        <begin position="21"/>
        <end position="272"/>
    </location>
</feature>
<evidence type="ECO:0000313" key="16">
    <source>
        <dbReference type="Proteomes" id="UP000799428"/>
    </source>
</evidence>
<dbReference type="Pfam" id="PF14686">
    <property type="entry name" value="fn3_3"/>
    <property type="match status" value="1"/>
</dbReference>
<dbReference type="InterPro" id="IPR029411">
    <property type="entry name" value="RG-lyase_III"/>
</dbReference>
<feature type="chain" id="PRO_5026415678" description="Rhamnogalacturonate lyase" evidence="11">
    <location>
        <begin position="20"/>
        <end position="528"/>
    </location>
</feature>
<evidence type="ECO:0000256" key="6">
    <source>
        <dbReference type="ARBA" id="ARBA00023157"/>
    </source>
</evidence>
<comment type="subcellular location">
    <subcellularLocation>
        <location evidence="2 11">Secreted</location>
    </subcellularLocation>
</comment>
<dbReference type="GO" id="GO:0005576">
    <property type="term" value="C:extracellular region"/>
    <property type="evidence" value="ECO:0007669"/>
    <property type="project" value="UniProtKB-SubCell"/>
</dbReference>
<evidence type="ECO:0000256" key="5">
    <source>
        <dbReference type="ARBA" id="ARBA00022729"/>
    </source>
</evidence>
<organism evidence="15 16">
    <name type="scientific">Pleomassaria siparia CBS 279.74</name>
    <dbReference type="NCBI Taxonomy" id="1314801"/>
    <lineage>
        <taxon>Eukaryota</taxon>
        <taxon>Fungi</taxon>
        <taxon>Dikarya</taxon>
        <taxon>Ascomycota</taxon>
        <taxon>Pezizomycotina</taxon>
        <taxon>Dothideomycetes</taxon>
        <taxon>Pleosporomycetidae</taxon>
        <taxon>Pleosporales</taxon>
        <taxon>Pleomassariaceae</taxon>
        <taxon>Pleomassaria</taxon>
    </lineage>
</organism>
<evidence type="ECO:0000259" key="14">
    <source>
        <dbReference type="Pfam" id="PF14686"/>
    </source>
</evidence>
<keyword evidence="7 11" id="KW-0456">Lyase</keyword>
<evidence type="ECO:0000256" key="1">
    <source>
        <dbReference type="ARBA" id="ARBA00001324"/>
    </source>
</evidence>
<dbReference type="SUPFAM" id="SSF49452">
    <property type="entry name" value="Starch-binding domain-like"/>
    <property type="match status" value="1"/>
</dbReference>
<feature type="signal peptide" evidence="11">
    <location>
        <begin position="1"/>
        <end position="19"/>
    </location>
</feature>
<dbReference type="SUPFAM" id="SSF74650">
    <property type="entry name" value="Galactose mutarotase-like"/>
    <property type="match status" value="1"/>
</dbReference>
<dbReference type="InterPro" id="IPR029413">
    <property type="entry name" value="RG-lyase_II"/>
</dbReference>
<feature type="domain" description="Rhamnogalacturonan lyase" evidence="13">
    <location>
        <begin position="364"/>
        <end position="526"/>
    </location>
</feature>
<dbReference type="InterPro" id="IPR008979">
    <property type="entry name" value="Galactose-bd-like_sf"/>
</dbReference>
<name>A0A6G1K8D6_9PLEO</name>
<dbReference type="GO" id="GO:0102210">
    <property type="term" value="F:rhamnogalacturonan endolyase activity"/>
    <property type="evidence" value="ECO:0007669"/>
    <property type="project" value="UniProtKB-UniRule"/>
</dbReference>
<proteinExistence type="inferred from homology"/>
<gene>
    <name evidence="15" type="ORF">K504DRAFT_407619</name>
</gene>
<evidence type="ECO:0000256" key="2">
    <source>
        <dbReference type="ARBA" id="ARBA00004613"/>
    </source>
</evidence>
<dbReference type="PANTHER" id="PTHR36574">
    <property type="entry name" value="RHAMNOGALACTURONATE LYASE-RELATED"/>
    <property type="match status" value="1"/>
</dbReference>
<feature type="domain" description="Rhamnogalacturonan lyase" evidence="14">
    <location>
        <begin position="278"/>
        <end position="351"/>
    </location>
</feature>
<evidence type="ECO:0000259" key="13">
    <source>
        <dbReference type="Pfam" id="PF14683"/>
    </source>
</evidence>
<comment type="catalytic activity">
    <reaction evidence="1 11">
        <text>Endotype eliminative cleavage of L-alpha-rhamnopyranosyl-(1-&gt;4)-alpha-D-galactopyranosyluronic acid bonds of rhamnogalacturonan I domains in ramified hairy regions of pectin leaving L-rhamnopyranose at the reducing end and 4-deoxy-4,5-unsaturated D-galactopyranosyluronic acid at the non-reducing end.</text>
        <dbReference type="EC" id="4.2.2.23"/>
    </reaction>
</comment>